<dbReference type="EMBL" id="CP034145">
    <property type="protein sequence ID" value="AZH24531.1"/>
    <property type="molecule type" value="Genomic_DNA"/>
</dbReference>
<keyword evidence="4" id="KW-1185">Reference proteome</keyword>
<dbReference type="KEGG" id="haer:DU502_03650"/>
<dbReference type="GeneID" id="38470350"/>
<proteinExistence type="predicted"/>
<dbReference type="Proteomes" id="UP000277326">
    <property type="component" value="Unassembled WGS sequence"/>
</dbReference>
<dbReference type="RefSeq" id="WP_121919731.1">
    <property type="nucleotide sequence ID" value="NZ_CP034145.1"/>
</dbReference>
<dbReference type="InterPro" id="IPR055685">
    <property type="entry name" value="DUF7261"/>
</dbReference>
<dbReference type="EMBL" id="REFS01000002">
    <property type="protein sequence ID" value="RMB23817.1"/>
    <property type="molecule type" value="Genomic_DNA"/>
</dbReference>
<dbReference type="AlphaFoldDB" id="A0A3M0DQ59"/>
<reference evidence="2 3" key="1">
    <citation type="journal article" date="2015" name="Stand. Genomic Sci.">
        <title>Genomic Encyclopedia of Bacterial and Archaeal Type Strains, Phase III: the genomes of soil and plant-associated and newly described type strains.</title>
        <authorList>
            <person name="Whitman W.B."/>
            <person name="Woyke T."/>
            <person name="Klenk H.P."/>
            <person name="Zhou Y."/>
            <person name="Lilburn T.G."/>
            <person name="Beck B.J."/>
            <person name="De Vos P."/>
            <person name="Vandamme P."/>
            <person name="Eisen J.A."/>
            <person name="Garrity G."/>
            <person name="Hugenholtz P."/>
            <person name="Kyrpides N.C."/>
        </authorList>
    </citation>
    <scope>NUCLEOTIDE SEQUENCE [LARGE SCALE GENOMIC DNA]</scope>
    <source>
        <strain evidence="2 3">CGMCC 1.10124</strain>
    </source>
</reference>
<evidence type="ECO:0000313" key="4">
    <source>
        <dbReference type="Proteomes" id="UP000282007"/>
    </source>
</evidence>
<reference evidence="1 4" key="2">
    <citation type="submission" date="2018-07" db="EMBL/GenBank/DDBJ databases">
        <title>Genome sequences of Haloplanus aerogenes JCM 16430T.</title>
        <authorList>
            <person name="Kim Y.B."/>
            <person name="Roh S.W."/>
        </authorList>
    </citation>
    <scope>NUCLEOTIDE SEQUENCE [LARGE SCALE GENOMIC DNA]</scope>
    <source>
        <strain evidence="1 4">JCM 16430</strain>
    </source>
</reference>
<organism evidence="2 3">
    <name type="scientific">Haloplanus aerogenes</name>
    <dbReference type="NCBI Taxonomy" id="660522"/>
    <lineage>
        <taxon>Archaea</taxon>
        <taxon>Methanobacteriati</taxon>
        <taxon>Methanobacteriota</taxon>
        <taxon>Stenosarchaea group</taxon>
        <taxon>Halobacteria</taxon>
        <taxon>Halobacteriales</taxon>
        <taxon>Haloferacaceae</taxon>
        <taxon>Haloplanus</taxon>
    </lineage>
</organism>
<dbReference type="Proteomes" id="UP000282007">
    <property type="component" value="Chromosome"/>
</dbReference>
<gene>
    <name evidence="2" type="ORF">ATH50_1047</name>
    <name evidence="1" type="ORF">DU502_03650</name>
</gene>
<protein>
    <submittedName>
        <fullName evidence="2">Uncharacterized protein</fullName>
    </submittedName>
</protein>
<evidence type="ECO:0000313" key="3">
    <source>
        <dbReference type="Proteomes" id="UP000277326"/>
    </source>
</evidence>
<dbReference type="OrthoDB" id="307144at2157"/>
<reference evidence="2" key="3">
    <citation type="submission" date="2018-10" db="EMBL/GenBank/DDBJ databases">
        <authorList>
            <person name="Whitman W."/>
            <person name="Huntemann M."/>
            <person name="Clum A."/>
            <person name="Pillay M."/>
            <person name="Palaniappan K."/>
            <person name="Varghese N."/>
            <person name="Mikhailova N."/>
            <person name="Stamatis D."/>
            <person name="Reddy T."/>
            <person name="Daum C."/>
            <person name="Shapiro N."/>
            <person name="Ivanova N."/>
            <person name="Kyrpides N."/>
            <person name="Woyke T."/>
        </authorList>
    </citation>
    <scope>NUCLEOTIDE SEQUENCE</scope>
    <source>
        <strain evidence="2">CGMCC 1.10124</strain>
    </source>
</reference>
<evidence type="ECO:0000313" key="2">
    <source>
        <dbReference type="EMBL" id="RMB23817.1"/>
    </source>
</evidence>
<accession>A0A3M0DQ59</accession>
<sequence>MTRHRGQLVLLAAAVVVTALVPMLLAYAQLTAGIGAGGDVAATAPERGTLDDTTRALERAVGDATVALSNGTSADRHASVAGRAIARLDPTVAALESSGTNRGVVVSITRNATAARQWAGTACPRGPDRAFDGCVVTEGVVTQTRANTTVLVAVAVDISVRGADGTATATVVVCGVRGAVAARTASGDSLPA</sequence>
<dbReference type="Pfam" id="PF23922">
    <property type="entry name" value="DUF7261"/>
    <property type="match status" value="1"/>
</dbReference>
<evidence type="ECO:0000313" key="1">
    <source>
        <dbReference type="EMBL" id="AZH24531.1"/>
    </source>
</evidence>
<name>A0A3M0DQ59_9EURY</name>